<dbReference type="PANTHER" id="PTHR23268">
    <property type="entry name" value="T-CELL RECEPTOR BETA CHAIN"/>
    <property type="match status" value="1"/>
</dbReference>
<keyword evidence="2" id="KW-0391">Immunity</keyword>
<dbReference type="InterPro" id="IPR007110">
    <property type="entry name" value="Ig-like_dom"/>
</dbReference>
<dbReference type="GO" id="GO:0002376">
    <property type="term" value="P:immune system process"/>
    <property type="evidence" value="ECO:0007669"/>
    <property type="project" value="UniProtKB-KW"/>
</dbReference>
<evidence type="ECO:0000313" key="4">
    <source>
        <dbReference type="Ensembl" id="ENSTNIP00000000784.1"/>
    </source>
</evidence>
<evidence type="ECO:0000313" key="5">
    <source>
        <dbReference type="Proteomes" id="UP000007303"/>
    </source>
</evidence>
<keyword evidence="1" id="KW-0732">Signal</keyword>
<evidence type="ECO:0000256" key="2">
    <source>
        <dbReference type="ARBA" id="ARBA00022859"/>
    </source>
</evidence>
<dbReference type="PANTHER" id="PTHR23268:SF102">
    <property type="entry name" value="IMMUNOGLOBULIN V-SET DOMAIN-CONTAINING PROTEIN"/>
    <property type="match status" value="1"/>
</dbReference>
<sequence>CLPTGLVDGSDVTQPALLWKVKGDNATIDCNHTKDATYYQMYWYRELPGKTMEEVVFTTTVSKAHDFGTFSKEKYSATKVQAESGTFTVKNLEAADTGLYFCAVSEHSDADTDPAYFGPGTRLTVL</sequence>
<dbReference type="SMART" id="SM00409">
    <property type="entry name" value="IG"/>
    <property type="match status" value="1"/>
</dbReference>
<dbReference type="InParanoid" id="H3BXS1"/>
<dbReference type="InterPro" id="IPR050413">
    <property type="entry name" value="TCR_beta_variable"/>
</dbReference>
<dbReference type="SUPFAM" id="SSF48726">
    <property type="entry name" value="Immunoglobulin"/>
    <property type="match status" value="1"/>
</dbReference>
<organism evidence="4 5">
    <name type="scientific">Tetraodon nigroviridis</name>
    <name type="common">Spotted green pufferfish</name>
    <name type="synonym">Chelonodon nigroviridis</name>
    <dbReference type="NCBI Taxonomy" id="99883"/>
    <lineage>
        <taxon>Eukaryota</taxon>
        <taxon>Metazoa</taxon>
        <taxon>Chordata</taxon>
        <taxon>Craniata</taxon>
        <taxon>Vertebrata</taxon>
        <taxon>Euteleostomi</taxon>
        <taxon>Actinopterygii</taxon>
        <taxon>Neopterygii</taxon>
        <taxon>Teleostei</taxon>
        <taxon>Neoteleostei</taxon>
        <taxon>Acanthomorphata</taxon>
        <taxon>Eupercaria</taxon>
        <taxon>Tetraodontiformes</taxon>
        <taxon>Tetradontoidea</taxon>
        <taxon>Tetraodontidae</taxon>
        <taxon>Tetraodon</taxon>
    </lineage>
</organism>
<dbReference type="AlphaFoldDB" id="H3BXS1"/>
<protein>
    <recommendedName>
        <fullName evidence="3">Ig-like domain-containing protein</fullName>
    </recommendedName>
</protein>
<dbReference type="InterPro" id="IPR013106">
    <property type="entry name" value="Ig_V-set"/>
</dbReference>
<reference evidence="5" key="1">
    <citation type="journal article" date="2004" name="Nature">
        <title>Genome duplication in the teleost fish Tetraodon nigroviridis reveals the early vertebrate proto-karyotype.</title>
        <authorList>
            <person name="Jaillon O."/>
            <person name="Aury J.-M."/>
            <person name="Brunet F."/>
            <person name="Petit J.-L."/>
            <person name="Stange-Thomann N."/>
            <person name="Mauceli E."/>
            <person name="Bouneau L."/>
            <person name="Fischer C."/>
            <person name="Ozouf-Costaz C."/>
            <person name="Bernot A."/>
            <person name="Nicaud S."/>
            <person name="Jaffe D."/>
            <person name="Fisher S."/>
            <person name="Lutfalla G."/>
            <person name="Dossat C."/>
            <person name="Segurens B."/>
            <person name="Dasilva C."/>
            <person name="Salanoubat M."/>
            <person name="Levy M."/>
            <person name="Boudet N."/>
            <person name="Castellano S."/>
            <person name="Anthouard V."/>
            <person name="Jubin C."/>
            <person name="Castelli V."/>
            <person name="Katinka M."/>
            <person name="Vacherie B."/>
            <person name="Biemont C."/>
            <person name="Skalli Z."/>
            <person name="Cattolico L."/>
            <person name="Poulain J."/>
            <person name="De Berardinis V."/>
            <person name="Cruaud C."/>
            <person name="Duprat S."/>
            <person name="Brottier P."/>
            <person name="Coutanceau J.-P."/>
            <person name="Gouzy J."/>
            <person name="Parra G."/>
            <person name="Lardier G."/>
            <person name="Chapple C."/>
            <person name="McKernan K.J."/>
            <person name="McEwan P."/>
            <person name="Bosak S."/>
            <person name="Kellis M."/>
            <person name="Volff J.-N."/>
            <person name="Guigo R."/>
            <person name="Zody M.C."/>
            <person name="Mesirov J."/>
            <person name="Lindblad-Toh K."/>
            <person name="Birren B."/>
            <person name="Nusbaum C."/>
            <person name="Kahn D."/>
            <person name="Robinson-Rechavi M."/>
            <person name="Laudet V."/>
            <person name="Schachter V."/>
            <person name="Quetier F."/>
            <person name="Saurin W."/>
            <person name="Scarpelli C."/>
            <person name="Wincker P."/>
            <person name="Lander E.S."/>
            <person name="Weissenbach J."/>
            <person name="Roest Crollius H."/>
        </authorList>
    </citation>
    <scope>NUCLEOTIDE SEQUENCE [LARGE SCALE GENOMIC DNA]</scope>
</reference>
<name>H3BXS1_TETNG</name>
<accession>H3BXS1</accession>
<reference evidence="4" key="2">
    <citation type="submission" date="2025-08" db="UniProtKB">
        <authorList>
            <consortium name="Ensembl"/>
        </authorList>
    </citation>
    <scope>IDENTIFICATION</scope>
</reference>
<feature type="domain" description="Ig-like" evidence="3">
    <location>
        <begin position="22"/>
        <end position="118"/>
    </location>
</feature>
<dbReference type="InterPro" id="IPR036179">
    <property type="entry name" value="Ig-like_dom_sf"/>
</dbReference>
<evidence type="ECO:0000259" key="3">
    <source>
        <dbReference type="PROSITE" id="PS50835"/>
    </source>
</evidence>
<dbReference type="Gene3D" id="2.60.40.10">
    <property type="entry name" value="Immunoglobulins"/>
    <property type="match status" value="1"/>
</dbReference>
<dbReference type="Ensembl" id="ENSTNIT00000000333.1">
    <property type="protein sequence ID" value="ENSTNIP00000000784.1"/>
    <property type="gene ID" value="ENSTNIG00000001086.1"/>
</dbReference>
<proteinExistence type="predicted"/>
<evidence type="ECO:0000256" key="1">
    <source>
        <dbReference type="ARBA" id="ARBA00022729"/>
    </source>
</evidence>
<dbReference type="OMA" id="HDFGDFN"/>
<dbReference type="InterPro" id="IPR013783">
    <property type="entry name" value="Ig-like_fold"/>
</dbReference>
<dbReference type="GeneTree" id="ENSGT00730000111153"/>
<dbReference type="SMART" id="SM00406">
    <property type="entry name" value="IGv"/>
    <property type="match status" value="1"/>
</dbReference>
<dbReference type="GO" id="GO:0007166">
    <property type="term" value="P:cell surface receptor signaling pathway"/>
    <property type="evidence" value="ECO:0007669"/>
    <property type="project" value="TreeGrafter"/>
</dbReference>
<reference evidence="4" key="3">
    <citation type="submission" date="2025-09" db="UniProtKB">
        <authorList>
            <consortium name="Ensembl"/>
        </authorList>
    </citation>
    <scope>IDENTIFICATION</scope>
</reference>
<dbReference type="PROSITE" id="PS50835">
    <property type="entry name" value="IG_LIKE"/>
    <property type="match status" value="1"/>
</dbReference>
<dbReference type="InterPro" id="IPR003599">
    <property type="entry name" value="Ig_sub"/>
</dbReference>
<dbReference type="Proteomes" id="UP000007303">
    <property type="component" value="Unassembled WGS sequence"/>
</dbReference>
<dbReference type="GO" id="GO:0005886">
    <property type="term" value="C:plasma membrane"/>
    <property type="evidence" value="ECO:0007669"/>
    <property type="project" value="TreeGrafter"/>
</dbReference>
<dbReference type="Pfam" id="PF07686">
    <property type="entry name" value="V-set"/>
    <property type="match status" value="1"/>
</dbReference>
<dbReference type="HOGENOM" id="CLU_077975_9_5_1"/>
<keyword evidence="5" id="KW-1185">Reference proteome</keyword>